<proteinExistence type="inferred from homology"/>
<dbReference type="PANTHER" id="PTHR33393">
    <property type="entry name" value="POLYGLUTAMINE SYNTHESIS ACCESSORY PROTEIN RV0574C-RELATED"/>
    <property type="match status" value="1"/>
</dbReference>
<gene>
    <name evidence="3" type="ORF">IAC29_00040</name>
</gene>
<dbReference type="SUPFAM" id="SSF56300">
    <property type="entry name" value="Metallo-dependent phosphatases"/>
    <property type="match status" value="1"/>
</dbReference>
<organism evidence="3 4">
    <name type="scientific">Candidatus Cryptobacteroides merdigallinarum</name>
    <dbReference type="NCBI Taxonomy" id="2840770"/>
    <lineage>
        <taxon>Bacteria</taxon>
        <taxon>Pseudomonadati</taxon>
        <taxon>Bacteroidota</taxon>
        <taxon>Bacteroidia</taxon>
        <taxon>Bacteroidales</taxon>
        <taxon>Candidatus Cryptobacteroides</taxon>
    </lineage>
</organism>
<dbReference type="InterPro" id="IPR052169">
    <property type="entry name" value="CW_Biosynth-Accessory"/>
</dbReference>
<accession>A0A9D9HEA9</accession>
<dbReference type="CDD" id="cd07381">
    <property type="entry name" value="MPP_CapA"/>
    <property type="match status" value="1"/>
</dbReference>
<dbReference type="InterPro" id="IPR029052">
    <property type="entry name" value="Metallo-depent_PP-like"/>
</dbReference>
<reference evidence="3" key="1">
    <citation type="submission" date="2020-10" db="EMBL/GenBank/DDBJ databases">
        <authorList>
            <person name="Gilroy R."/>
        </authorList>
    </citation>
    <scope>NUCLEOTIDE SEQUENCE</scope>
    <source>
        <strain evidence="3">20514</strain>
    </source>
</reference>
<name>A0A9D9HEA9_9BACT</name>
<reference evidence="3" key="2">
    <citation type="journal article" date="2021" name="PeerJ">
        <title>Extensive microbial diversity within the chicken gut microbiome revealed by metagenomics and culture.</title>
        <authorList>
            <person name="Gilroy R."/>
            <person name="Ravi A."/>
            <person name="Getino M."/>
            <person name="Pursley I."/>
            <person name="Horton D.L."/>
            <person name="Alikhan N.F."/>
            <person name="Baker D."/>
            <person name="Gharbi K."/>
            <person name="Hall N."/>
            <person name="Watson M."/>
            <person name="Adriaenssens E.M."/>
            <person name="Foster-Nyarko E."/>
            <person name="Jarju S."/>
            <person name="Secka A."/>
            <person name="Antonio M."/>
            <person name="Oren A."/>
            <person name="Chaudhuri R.R."/>
            <person name="La Ragione R."/>
            <person name="Hildebrand F."/>
            <person name="Pallen M.J."/>
        </authorList>
    </citation>
    <scope>NUCLEOTIDE SEQUENCE</scope>
    <source>
        <strain evidence="3">20514</strain>
    </source>
</reference>
<evidence type="ECO:0000256" key="1">
    <source>
        <dbReference type="ARBA" id="ARBA00005662"/>
    </source>
</evidence>
<dbReference type="AlphaFoldDB" id="A0A9D9HEA9"/>
<evidence type="ECO:0000313" key="3">
    <source>
        <dbReference type="EMBL" id="MBO8447644.1"/>
    </source>
</evidence>
<dbReference type="SMART" id="SM00854">
    <property type="entry name" value="PGA_cap"/>
    <property type="match status" value="1"/>
</dbReference>
<comment type="similarity">
    <text evidence="1">Belongs to the CapA family.</text>
</comment>
<comment type="caution">
    <text evidence="3">The sequence shown here is derived from an EMBL/GenBank/DDBJ whole genome shotgun (WGS) entry which is preliminary data.</text>
</comment>
<dbReference type="Proteomes" id="UP000810252">
    <property type="component" value="Unassembled WGS sequence"/>
</dbReference>
<dbReference type="Gene3D" id="3.60.21.10">
    <property type="match status" value="1"/>
</dbReference>
<dbReference type="EMBL" id="JADIMQ010000001">
    <property type="protein sequence ID" value="MBO8447644.1"/>
    <property type="molecule type" value="Genomic_DNA"/>
</dbReference>
<dbReference type="InterPro" id="IPR019079">
    <property type="entry name" value="Capsule_synth_CapA"/>
</dbReference>
<feature type="domain" description="Capsule synthesis protein CapA" evidence="2">
    <location>
        <begin position="44"/>
        <end position="285"/>
    </location>
</feature>
<evidence type="ECO:0000259" key="2">
    <source>
        <dbReference type="SMART" id="SM00854"/>
    </source>
</evidence>
<evidence type="ECO:0000313" key="4">
    <source>
        <dbReference type="Proteomes" id="UP000810252"/>
    </source>
</evidence>
<dbReference type="Pfam" id="PF09587">
    <property type="entry name" value="PGA_cap"/>
    <property type="match status" value="1"/>
</dbReference>
<sequence>MTAALFLSLLLSVWPLEQRDTVKTEIKWPRLLTEDAMPARNGYTVALVGDIMMGTTFPEIRLPEYGGARLFSDCAGILSSADVSAGNLEGVLCDGGKSTKKVVEGRSYAFRTPVSYTRWLSEAGFDFLSIANNHSRDFGDEGLKSTMAVLDSAGIGYAGLPACRSAVKEMAGARFGFCAFGHNSHTLRHTDKSCVESILRELRDSCDILIVSFHGGAEGAAMSHLPYGTETYLGEDRGNLREFARLCIDLGADIVFGHGPHVTRAVEVYNGRFIAYSLGNFCTPFGMNISGVNGYAPVIEVRIGRDGSFRQGKIHSFIQEPGTGPRTDHEDRVARHIADLTRVDIMSPGIVIAGDGEIMRAADGTF</sequence>
<protein>
    <submittedName>
        <fullName evidence="3">CapA family protein</fullName>
    </submittedName>
</protein>
<dbReference type="PANTHER" id="PTHR33393:SF11">
    <property type="entry name" value="POLYGLUTAMINE SYNTHESIS ACCESSORY PROTEIN RV0574C-RELATED"/>
    <property type="match status" value="1"/>
</dbReference>